<accession>A0AAU9E3Z0</accession>
<dbReference type="Proteomes" id="UP001321786">
    <property type="component" value="Chromosome"/>
</dbReference>
<dbReference type="PROSITE" id="PS51387">
    <property type="entry name" value="FAD_PCMH"/>
    <property type="match status" value="1"/>
</dbReference>
<dbReference type="Pfam" id="PF03450">
    <property type="entry name" value="CO_deh_flav_C"/>
    <property type="match status" value="1"/>
</dbReference>
<dbReference type="EMBL" id="AP028654">
    <property type="protein sequence ID" value="BEP27958.1"/>
    <property type="molecule type" value="Genomic_DNA"/>
</dbReference>
<dbReference type="InterPro" id="IPR036318">
    <property type="entry name" value="FAD-bd_PCMH-like_sf"/>
</dbReference>
<dbReference type="Gene3D" id="3.30.390.50">
    <property type="entry name" value="CO dehydrogenase flavoprotein, C-terminal domain"/>
    <property type="match status" value="1"/>
</dbReference>
<evidence type="ECO:0000256" key="1">
    <source>
        <dbReference type="ARBA" id="ARBA00022630"/>
    </source>
</evidence>
<dbReference type="PANTHER" id="PTHR42659:SF9">
    <property type="entry name" value="XANTHINE DEHYDROGENASE FAD-BINDING SUBUNIT XDHB-RELATED"/>
    <property type="match status" value="1"/>
</dbReference>
<dbReference type="AlphaFoldDB" id="A0AAU9E3Z0"/>
<dbReference type="GO" id="GO:0016491">
    <property type="term" value="F:oxidoreductase activity"/>
    <property type="evidence" value="ECO:0007669"/>
    <property type="project" value="UniProtKB-KW"/>
</dbReference>
<dbReference type="SMART" id="SM01092">
    <property type="entry name" value="CO_deh_flav_C"/>
    <property type="match status" value="1"/>
</dbReference>
<dbReference type="RefSeq" id="WP_338536315.1">
    <property type="nucleotide sequence ID" value="NZ_AP028654.1"/>
</dbReference>
<dbReference type="InterPro" id="IPR002346">
    <property type="entry name" value="Mopterin_DH_FAD-bd"/>
</dbReference>
<evidence type="ECO:0000259" key="3">
    <source>
        <dbReference type="PROSITE" id="PS51387"/>
    </source>
</evidence>
<proteinExistence type="predicted"/>
<keyword evidence="1" id="KW-0285">Flavoprotein</keyword>
<keyword evidence="5" id="KW-1185">Reference proteome</keyword>
<protein>
    <submittedName>
        <fullName evidence="4">Xanthine dehydrogenase FAD-binding subunit XdhB</fullName>
    </submittedName>
</protein>
<dbReference type="InterPro" id="IPR016166">
    <property type="entry name" value="FAD-bd_PCMH"/>
</dbReference>
<evidence type="ECO:0000313" key="4">
    <source>
        <dbReference type="EMBL" id="BEP27958.1"/>
    </source>
</evidence>
<dbReference type="SUPFAM" id="SSF55447">
    <property type="entry name" value="CO dehydrogenase flavoprotein C-terminal domain-like"/>
    <property type="match status" value="1"/>
</dbReference>
<dbReference type="Gene3D" id="3.30.43.10">
    <property type="entry name" value="Uridine Diphospho-n-acetylenolpyruvylglucosamine Reductase, domain 2"/>
    <property type="match status" value="1"/>
</dbReference>
<dbReference type="InterPro" id="IPR051312">
    <property type="entry name" value="Diverse_Substr_Oxidored"/>
</dbReference>
<dbReference type="PANTHER" id="PTHR42659">
    <property type="entry name" value="XANTHINE DEHYDROGENASE SUBUNIT C-RELATED"/>
    <property type="match status" value="1"/>
</dbReference>
<name>A0AAU9E3Z0_9FIRM</name>
<dbReference type="InterPro" id="IPR016167">
    <property type="entry name" value="FAD-bd_PCMH_sub1"/>
</dbReference>
<dbReference type="InterPro" id="IPR036683">
    <property type="entry name" value="CO_DH_flav_C_dom_sf"/>
</dbReference>
<evidence type="ECO:0000313" key="5">
    <source>
        <dbReference type="Proteomes" id="UP001321786"/>
    </source>
</evidence>
<dbReference type="Gene3D" id="3.30.465.10">
    <property type="match status" value="1"/>
</dbReference>
<organism evidence="4 5">
    <name type="scientific">Helicovermis profundi</name>
    <dbReference type="NCBI Taxonomy" id="3065157"/>
    <lineage>
        <taxon>Bacteria</taxon>
        <taxon>Bacillati</taxon>
        <taxon>Bacillota</taxon>
        <taxon>Clostridia</taxon>
        <taxon>Helicovermis</taxon>
    </lineage>
</organism>
<sequence length="283" mass="31458">MKIKKFIKAHTINEVTKALEEFNGEIQIIAGGTDLSVKIRDGENDKAVIVDISDVSDMNKIEFSDNKLLIGSAVKFAEVEECIDIKNEFKGLWAAAKSVGAPQIRNLGTIGGNIANGSPAADIVPPLLALNACVTLESSNGKRILNLRDIYIGKGKVDIKEDEVLTFITIDRIKEKYYIEFEKLGLRNALAIARLSTSLYLEKDENNIIEKIRVASGSLGLYPMRELKLEEFMVGKKLDKNLMIESANVYSGIVYDRLHERSTCEFKKEAVKGIFLKAIEKCL</sequence>
<dbReference type="InterPro" id="IPR005107">
    <property type="entry name" value="CO_DH_flav_C"/>
</dbReference>
<dbReference type="KEGG" id="hprf:HLPR_02890"/>
<feature type="domain" description="FAD-binding PCMH-type" evidence="3">
    <location>
        <begin position="1"/>
        <end position="175"/>
    </location>
</feature>
<dbReference type="Pfam" id="PF00941">
    <property type="entry name" value="FAD_binding_5"/>
    <property type="match status" value="1"/>
</dbReference>
<reference evidence="4 5" key="1">
    <citation type="submission" date="2023-08" db="EMBL/GenBank/DDBJ databases">
        <title>Helicovermis profunda gen. nov., sp. nov., a novel mesophilic, fermentative bacterium within the Bacillota from a deep-sea hydrothermal vent chimney.</title>
        <authorList>
            <person name="Miyazaki U."/>
            <person name="Mizutani D."/>
            <person name="Hashimoto Y."/>
            <person name="Tame A."/>
            <person name="Sawayama S."/>
            <person name="Miyazaki J."/>
            <person name="Takai K."/>
            <person name="Nakagawa S."/>
        </authorList>
    </citation>
    <scope>NUCLEOTIDE SEQUENCE [LARGE SCALE GENOMIC DNA]</scope>
    <source>
        <strain evidence="4 5">S502</strain>
    </source>
</reference>
<dbReference type="GO" id="GO:0071949">
    <property type="term" value="F:FAD binding"/>
    <property type="evidence" value="ECO:0007669"/>
    <property type="project" value="InterPro"/>
</dbReference>
<dbReference type="SUPFAM" id="SSF56176">
    <property type="entry name" value="FAD-binding/transporter-associated domain-like"/>
    <property type="match status" value="1"/>
</dbReference>
<dbReference type="InterPro" id="IPR016169">
    <property type="entry name" value="FAD-bd_PCMH_sub2"/>
</dbReference>
<gene>
    <name evidence="4" type="primary">xdhB</name>
    <name evidence="4" type="ORF">HLPR_02890</name>
</gene>
<keyword evidence="2" id="KW-0560">Oxidoreductase</keyword>
<evidence type="ECO:0000256" key="2">
    <source>
        <dbReference type="ARBA" id="ARBA00023002"/>
    </source>
</evidence>